<keyword evidence="1" id="KW-0472">Membrane</keyword>
<organism evidence="2 3">
    <name type="scientific">Paractinoplanes tereljensis</name>
    <dbReference type="NCBI Taxonomy" id="571912"/>
    <lineage>
        <taxon>Bacteria</taxon>
        <taxon>Bacillati</taxon>
        <taxon>Actinomycetota</taxon>
        <taxon>Actinomycetes</taxon>
        <taxon>Micromonosporales</taxon>
        <taxon>Micromonosporaceae</taxon>
        <taxon>Paractinoplanes</taxon>
    </lineage>
</organism>
<comment type="caution">
    <text evidence="2">The sequence shown here is derived from an EMBL/GenBank/DDBJ whole genome shotgun (WGS) entry which is preliminary data.</text>
</comment>
<keyword evidence="1" id="KW-0812">Transmembrane</keyword>
<dbReference type="RefSeq" id="WP_203814094.1">
    <property type="nucleotide sequence ID" value="NZ_BOMY01000060.1"/>
</dbReference>
<feature type="transmembrane region" description="Helical" evidence="1">
    <location>
        <begin position="75"/>
        <end position="94"/>
    </location>
</feature>
<dbReference type="EMBL" id="BOMY01000060">
    <property type="protein sequence ID" value="GIF26286.1"/>
    <property type="molecule type" value="Genomic_DNA"/>
</dbReference>
<keyword evidence="3" id="KW-1185">Reference proteome</keyword>
<feature type="transmembrane region" description="Helical" evidence="1">
    <location>
        <begin position="106"/>
        <end position="128"/>
    </location>
</feature>
<name>A0A919TXH1_9ACTN</name>
<evidence type="ECO:0000313" key="3">
    <source>
        <dbReference type="Proteomes" id="UP000623608"/>
    </source>
</evidence>
<dbReference type="Proteomes" id="UP000623608">
    <property type="component" value="Unassembled WGS sequence"/>
</dbReference>
<reference evidence="2" key="1">
    <citation type="submission" date="2021-01" db="EMBL/GenBank/DDBJ databases">
        <title>Whole genome shotgun sequence of Actinoplanes tereljensis NBRC 105297.</title>
        <authorList>
            <person name="Komaki H."/>
            <person name="Tamura T."/>
        </authorList>
    </citation>
    <scope>NUCLEOTIDE SEQUENCE</scope>
    <source>
        <strain evidence="2">NBRC 105297</strain>
    </source>
</reference>
<dbReference type="AlphaFoldDB" id="A0A919TXH1"/>
<feature type="transmembrane region" description="Helical" evidence="1">
    <location>
        <begin position="372"/>
        <end position="388"/>
    </location>
</feature>
<gene>
    <name evidence="2" type="ORF">Ate02nite_90160</name>
</gene>
<feature type="transmembrane region" description="Helical" evidence="1">
    <location>
        <begin position="149"/>
        <end position="170"/>
    </location>
</feature>
<sequence length="393" mass="43047">MGISSPHVRHLKRAAASPTWLPSPLEEARSHWAVYRLALATLSLRDHQRRAVVSAARKAVVFQALRIIVEARFRGVGGSATALLAGAALIYLTTRANRGSSDQPSASIGMFQTTLLGAVAAIIALNLLSRRIILAWGWVHRRRPWLQQVMRAAGTTVLIIIATLCGWYATEHPLGLLAGLAWGILVCLATTVALIGCHLVIGRHWRDRYGDPPWSSVATVVVLTVALLLARDRRAWSRPAGRKDLADQIHRHSVHTIQTYRRLARATSRSTGDRTEILSRGDRLQEALRQYRHALLDITSQRDYDVLLERVKRQTVALANKEWDGLPAAQTSRTAHLAAGALYGATLGVLSGLAVNAASEHLPGPLNDAKPAWISLVIFVILMGISAWRTSRS</sequence>
<accession>A0A919TXH1</accession>
<evidence type="ECO:0000313" key="2">
    <source>
        <dbReference type="EMBL" id="GIF26286.1"/>
    </source>
</evidence>
<protein>
    <submittedName>
        <fullName evidence="2">Uncharacterized protein</fullName>
    </submittedName>
</protein>
<keyword evidence="1" id="KW-1133">Transmembrane helix</keyword>
<evidence type="ECO:0000256" key="1">
    <source>
        <dbReference type="SAM" id="Phobius"/>
    </source>
</evidence>
<feature type="transmembrane region" description="Helical" evidence="1">
    <location>
        <begin position="176"/>
        <end position="201"/>
    </location>
</feature>
<proteinExistence type="predicted"/>